<sequence length="1003" mass="111369">MENGGGGANARGIRFQNLCALDYALRELECDDSRITAISVESRRCPSTGTVFHELDFSLLADDAPVVDAQVKSGTTPAAYSLPGVWRELWRLTGRNAEEYLLVTNRRPARTVLQLAELLTTHRGSHQQFVEALSEVCAGVRGARAQITSASPDRLDRLRRTRLVLSTDDIDSLQEHLRDRIRVLRHCYRKGSGTRSTGLVFRNVLDLIADRAADPHDVVLSLNELGYELGADERAVAEALSERDWDVHAGLAPVIPDVARPDLLDSISRCLTENPDYKGIPCGVLFGLSGIGKTSLAASWAAEHAYEFDRVFWATAQDPVSLRRSFLMIEDALLRWTGQTDSRKPRSNGSEDVRQRVHRLLSACPGPWLIVFDNATDAKVVQPWIPRRGWGRALITTIEQGRWHGNGITAIEVLPMKRGQAIELLGNRLLNGSDDPTATKREQLDRLSAFMCDWPLGLELAAAYLSSTDAGVDGIDRYTAEVGIRQRSLADAQRGPRDYEGSLVGAIELAADRMEDFPRADLTSIPDAIAETMIYLAAYVDEHQIPLQLLIVAAVHDAAVMAGVAAGVLRRLPVEPHTTHGEILRSVVRFSLVRRDQDIEWLSSPDSSASNISIHMNKIVQQTMRERIIRLDPTREKWLFRQMTHHITEWLRYSQDNHESMHSGTLLNHALAVSKIATERNIENKYVINLQQSIGACANSTGNSRIAQSHLQRALTLTNRVQPEKTRLRRFQLHLELAASLVAGGSRYGWNEESFHHLKAAVRELDAVADINPEAAASFAAMILTFPTIRLGQSKPEVTEVIKKLRRFKDQIKDGVDFFNSPDVPYDAALRRGDFATAASVCERALQLAPSIEKEQELLAMAILPLERMEAWDRILPLLERLLTSHVRLGRLYPSTGIELMRAFGPICVGRSLMSGEDPRIKIALGSLVEMIPILRKQAHKDVGLDFLAVIEAAHAFLQGDVEKAGNLIAAVPQGGHPDPVEELVWHGLRGSVENMVRNSTPQ</sequence>
<organism evidence="1 2">
    <name type="scientific">Lentzea albidocapillata subsp. violacea</name>
    <dbReference type="NCBI Taxonomy" id="128104"/>
    <lineage>
        <taxon>Bacteria</taxon>
        <taxon>Bacillati</taxon>
        <taxon>Actinomycetota</taxon>
        <taxon>Actinomycetes</taxon>
        <taxon>Pseudonocardiales</taxon>
        <taxon>Pseudonocardiaceae</taxon>
        <taxon>Lentzea</taxon>
    </lineage>
</organism>
<dbReference type="PANTHER" id="PTHR35205">
    <property type="entry name" value="NB-ARC AND TPR DOMAIN PROTEIN"/>
    <property type="match status" value="1"/>
</dbReference>
<dbReference type="Proteomes" id="UP000199682">
    <property type="component" value="Unassembled WGS sequence"/>
</dbReference>
<gene>
    <name evidence="1" type="ORF">SAMN04488074_101894</name>
</gene>
<dbReference type="Gene3D" id="1.25.40.10">
    <property type="entry name" value="Tetratricopeptide repeat domain"/>
    <property type="match status" value="1"/>
</dbReference>
<evidence type="ECO:0008006" key="3">
    <source>
        <dbReference type="Google" id="ProtNLM"/>
    </source>
</evidence>
<dbReference type="RefSeq" id="WP_090004283.1">
    <property type="nucleotide sequence ID" value="NZ_FNET01000001.1"/>
</dbReference>
<dbReference type="EMBL" id="FNET01000001">
    <property type="protein sequence ID" value="SDJ25068.1"/>
    <property type="molecule type" value="Genomic_DNA"/>
</dbReference>
<dbReference type="AlphaFoldDB" id="A0A1G8S752"/>
<proteinExistence type="predicted"/>
<dbReference type="Gene3D" id="3.40.50.300">
    <property type="entry name" value="P-loop containing nucleotide triphosphate hydrolases"/>
    <property type="match status" value="1"/>
</dbReference>
<evidence type="ECO:0000313" key="1">
    <source>
        <dbReference type="EMBL" id="SDJ25068.1"/>
    </source>
</evidence>
<evidence type="ECO:0000313" key="2">
    <source>
        <dbReference type="Proteomes" id="UP000199682"/>
    </source>
</evidence>
<dbReference type="PANTHER" id="PTHR35205:SF1">
    <property type="entry name" value="ZU5 DOMAIN-CONTAINING PROTEIN"/>
    <property type="match status" value="1"/>
</dbReference>
<accession>A0A1G8S752</accession>
<protein>
    <recommendedName>
        <fullName evidence="3">NB-ARC domain-containing protein</fullName>
    </recommendedName>
</protein>
<dbReference type="SUPFAM" id="SSF52540">
    <property type="entry name" value="P-loop containing nucleoside triphosphate hydrolases"/>
    <property type="match status" value="1"/>
</dbReference>
<dbReference type="InterPro" id="IPR027417">
    <property type="entry name" value="P-loop_NTPase"/>
</dbReference>
<name>A0A1G8S752_9PSEU</name>
<reference evidence="2" key="1">
    <citation type="submission" date="2016-10" db="EMBL/GenBank/DDBJ databases">
        <authorList>
            <person name="Varghese N."/>
            <person name="Submissions S."/>
        </authorList>
    </citation>
    <scope>NUCLEOTIDE SEQUENCE [LARGE SCALE GENOMIC DNA]</scope>
    <source>
        <strain evidence="2">DSM 44796</strain>
    </source>
</reference>
<dbReference type="InterPro" id="IPR011990">
    <property type="entry name" value="TPR-like_helical_dom_sf"/>
</dbReference>